<comment type="caution">
    <text evidence="1">The sequence shown here is derived from an EMBL/GenBank/DDBJ whole genome shotgun (WGS) entry which is preliminary data.</text>
</comment>
<dbReference type="EMBL" id="SJOA01000026">
    <property type="protein sequence ID" value="TCB55574.1"/>
    <property type="molecule type" value="Genomic_DNA"/>
</dbReference>
<dbReference type="Proteomes" id="UP000291380">
    <property type="component" value="Unassembled WGS sequence"/>
</dbReference>
<sequence>MKDIINVGTMVSGAGQQFLDDRESSYGAEAINTLKSNIPFQNVWYTRLIFDRIVIAEMQEMFDEGYREKKQRRLEKYGNGFWWSMDNEEIRMPDISSNER</sequence>
<reference evidence="1 2" key="1">
    <citation type="submission" date="2019-02" db="EMBL/GenBank/DDBJ databases">
        <title>High diversity of culturable Acinetobacter species in natural soil and water ecosystems.</title>
        <authorList>
            <person name="Radolfova-Krizova L."/>
            <person name="Nemec A."/>
        </authorList>
    </citation>
    <scope>NUCLEOTIDE SEQUENCE [LARGE SCALE GENOMIC DNA]</scope>
    <source>
        <strain evidence="1 2">ANC 4281</strain>
    </source>
</reference>
<evidence type="ECO:0000313" key="1">
    <source>
        <dbReference type="EMBL" id="TCB55574.1"/>
    </source>
</evidence>
<protein>
    <submittedName>
        <fullName evidence="1">Uncharacterized protein</fullName>
    </submittedName>
</protein>
<dbReference type="AlphaFoldDB" id="A0A4R0EGF3"/>
<name>A0A4R0EGF3_9GAMM</name>
<organism evidence="1 2">
    <name type="scientific">Acinetobacter terrae</name>
    <dbReference type="NCBI Taxonomy" id="2731247"/>
    <lineage>
        <taxon>Bacteria</taxon>
        <taxon>Pseudomonadati</taxon>
        <taxon>Pseudomonadota</taxon>
        <taxon>Gammaproteobacteria</taxon>
        <taxon>Moraxellales</taxon>
        <taxon>Moraxellaceae</taxon>
        <taxon>Acinetobacter</taxon>
        <taxon>Acinetobacter Taxon 24</taxon>
    </lineage>
</organism>
<accession>A0A4R0EGF3</accession>
<gene>
    <name evidence="1" type="ORF">E0H85_14935</name>
</gene>
<evidence type="ECO:0000313" key="2">
    <source>
        <dbReference type="Proteomes" id="UP000291380"/>
    </source>
</evidence>
<proteinExistence type="predicted"/>
<dbReference type="RefSeq" id="WP_131272019.1">
    <property type="nucleotide sequence ID" value="NZ_SJOA01000026.1"/>
</dbReference>